<feature type="compositionally biased region" description="Basic and acidic residues" evidence="1">
    <location>
        <begin position="92"/>
        <end position="103"/>
    </location>
</feature>
<gene>
    <name evidence="2" type="ORF">EYF80_049242</name>
</gene>
<evidence type="ECO:0000313" key="2">
    <source>
        <dbReference type="EMBL" id="TNN40583.1"/>
    </source>
</evidence>
<comment type="caution">
    <text evidence="2">The sequence shown here is derived from an EMBL/GenBank/DDBJ whole genome shotgun (WGS) entry which is preliminary data.</text>
</comment>
<dbReference type="OrthoDB" id="8401959at2759"/>
<keyword evidence="3" id="KW-1185">Reference proteome</keyword>
<accession>A0A4Z2FII2</accession>
<sequence length="140" mass="15418">MTVDDTAALKSKNMSDIQSIPIGANTCRVKYWEHYIWQILNTVQMVQTSGIRPLVLPAALISAGSEEEVGGNSRQRHNRHARDEGAAAPGTLEKRMEELEKKSSSVSSKRRPSRAQIPSHAVPAPHSALPRCHRGNSTRN</sequence>
<evidence type="ECO:0000313" key="3">
    <source>
        <dbReference type="Proteomes" id="UP000314294"/>
    </source>
</evidence>
<protein>
    <submittedName>
        <fullName evidence="2">Uncharacterized protein</fullName>
    </submittedName>
</protein>
<feature type="region of interest" description="Disordered" evidence="1">
    <location>
        <begin position="64"/>
        <end position="140"/>
    </location>
</feature>
<organism evidence="2 3">
    <name type="scientific">Liparis tanakae</name>
    <name type="common">Tanaka's snailfish</name>
    <dbReference type="NCBI Taxonomy" id="230148"/>
    <lineage>
        <taxon>Eukaryota</taxon>
        <taxon>Metazoa</taxon>
        <taxon>Chordata</taxon>
        <taxon>Craniata</taxon>
        <taxon>Vertebrata</taxon>
        <taxon>Euteleostomi</taxon>
        <taxon>Actinopterygii</taxon>
        <taxon>Neopterygii</taxon>
        <taxon>Teleostei</taxon>
        <taxon>Neoteleostei</taxon>
        <taxon>Acanthomorphata</taxon>
        <taxon>Eupercaria</taxon>
        <taxon>Perciformes</taxon>
        <taxon>Cottioidei</taxon>
        <taxon>Cottales</taxon>
        <taxon>Liparidae</taxon>
        <taxon>Liparis</taxon>
    </lineage>
</organism>
<name>A0A4Z2FII2_9TELE</name>
<dbReference type="AlphaFoldDB" id="A0A4Z2FII2"/>
<evidence type="ECO:0000256" key="1">
    <source>
        <dbReference type="SAM" id="MobiDB-lite"/>
    </source>
</evidence>
<proteinExistence type="predicted"/>
<dbReference type="EMBL" id="SRLO01001176">
    <property type="protein sequence ID" value="TNN40583.1"/>
    <property type="molecule type" value="Genomic_DNA"/>
</dbReference>
<feature type="compositionally biased region" description="Basic residues" evidence="1">
    <location>
        <begin position="131"/>
        <end position="140"/>
    </location>
</feature>
<reference evidence="2 3" key="1">
    <citation type="submission" date="2019-03" db="EMBL/GenBank/DDBJ databases">
        <title>First draft genome of Liparis tanakae, snailfish: a comprehensive survey of snailfish specific genes.</title>
        <authorList>
            <person name="Kim W."/>
            <person name="Song I."/>
            <person name="Jeong J.-H."/>
            <person name="Kim D."/>
            <person name="Kim S."/>
            <person name="Ryu S."/>
            <person name="Song J.Y."/>
            <person name="Lee S.K."/>
        </authorList>
    </citation>
    <scope>NUCLEOTIDE SEQUENCE [LARGE SCALE GENOMIC DNA]</scope>
    <source>
        <tissue evidence="2">Muscle</tissue>
    </source>
</reference>
<dbReference type="Proteomes" id="UP000314294">
    <property type="component" value="Unassembled WGS sequence"/>
</dbReference>